<feature type="domain" description="Tr-type G" evidence="3">
    <location>
        <begin position="11"/>
        <end position="171"/>
    </location>
</feature>
<dbReference type="PANTHER" id="PTHR23115">
    <property type="entry name" value="TRANSLATION FACTOR"/>
    <property type="match status" value="1"/>
</dbReference>
<evidence type="ECO:0000259" key="3">
    <source>
        <dbReference type="Pfam" id="PF00009"/>
    </source>
</evidence>
<comment type="caution">
    <text evidence="4">The sequence shown here is derived from an EMBL/GenBank/DDBJ whole genome shotgun (WGS) entry which is preliminary data.</text>
</comment>
<dbReference type="Proteomes" id="UP000813462">
    <property type="component" value="Unassembled WGS sequence"/>
</dbReference>
<reference evidence="4" key="1">
    <citation type="journal article" date="2021" name="Front. Plant Sci.">
        <title>Chromosome-Scale Genome Assembly for Chinese Sour Jujube and Insights Into Its Genome Evolution and Domestication Signature.</title>
        <authorList>
            <person name="Shen L.-Y."/>
            <person name="Luo H."/>
            <person name="Wang X.-L."/>
            <person name="Wang X.-M."/>
            <person name="Qiu X.-J."/>
            <person name="Liu H."/>
            <person name="Zhou S.-S."/>
            <person name="Jia K.-H."/>
            <person name="Nie S."/>
            <person name="Bao Y.-T."/>
            <person name="Zhang R.-G."/>
            <person name="Yun Q.-Z."/>
            <person name="Chai Y.-H."/>
            <person name="Lu J.-Y."/>
            <person name="Li Y."/>
            <person name="Zhao S.-W."/>
            <person name="Mao J.-F."/>
            <person name="Jia S.-G."/>
            <person name="Mao Y.-M."/>
        </authorList>
    </citation>
    <scope>NUCLEOTIDE SEQUENCE</scope>
    <source>
        <strain evidence="4">AT0</strain>
        <tissue evidence="4">Leaf</tissue>
    </source>
</reference>
<accession>A0A978V307</accession>
<dbReference type="Pfam" id="PF00009">
    <property type="entry name" value="GTP_EFTU"/>
    <property type="match status" value="1"/>
</dbReference>
<name>A0A978V307_ZIZJJ</name>
<keyword evidence="1" id="KW-0547">Nucleotide-binding</keyword>
<proteinExistence type="predicted"/>
<protein>
    <recommendedName>
        <fullName evidence="3">Tr-type G domain-containing protein</fullName>
    </recommendedName>
</protein>
<dbReference type="SUPFAM" id="SSF52540">
    <property type="entry name" value="P-loop containing nucleoside triphosphate hydrolases"/>
    <property type="match status" value="1"/>
</dbReference>
<dbReference type="GO" id="GO:0005525">
    <property type="term" value="F:GTP binding"/>
    <property type="evidence" value="ECO:0007669"/>
    <property type="project" value="UniProtKB-KW"/>
</dbReference>
<dbReference type="Gene3D" id="3.40.50.300">
    <property type="entry name" value="P-loop containing nucleotide triphosphate hydrolases"/>
    <property type="match status" value="1"/>
</dbReference>
<dbReference type="GO" id="GO:0003924">
    <property type="term" value="F:GTPase activity"/>
    <property type="evidence" value="ECO:0007669"/>
    <property type="project" value="InterPro"/>
</dbReference>
<evidence type="ECO:0000256" key="2">
    <source>
        <dbReference type="ARBA" id="ARBA00023134"/>
    </source>
</evidence>
<dbReference type="InterPro" id="IPR027417">
    <property type="entry name" value="P-loop_NTPase"/>
</dbReference>
<dbReference type="InterPro" id="IPR000795">
    <property type="entry name" value="T_Tr_GTP-bd_dom"/>
</dbReference>
<dbReference type="AlphaFoldDB" id="A0A978V307"/>
<dbReference type="InterPro" id="IPR050100">
    <property type="entry name" value="TRAFAC_GTPase_members"/>
</dbReference>
<organism evidence="4 5">
    <name type="scientific">Ziziphus jujuba var. spinosa</name>
    <dbReference type="NCBI Taxonomy" id="714518"/>
    <lineage>
        <taxon>Eukaryota</taxon>
        <taxon>Viridiplantae</taxon>
        <taxon>Streptophyta</taxon>
        <taxon>Embryophyta</taxon>
        <taxon>Tracheophyta</taxon>
        <taxon>Spermatophyta</taxon>
        <taxon>Magnoliopsida</taxon>
        <taxon>eudicotyledons</taxon>
        <taxon>Gunneridae</taxon>
        <taxon>Pentapetalae</taxon>
        <taxon>rosids</taxon>
        <taxon>fabids</taxon>
        <taxon>Rosales</taxon>
        <taxon>Rhamnaceae</taxon>
        <taxon>Paliureae</taxon>
        <taxon>Ziziphus</taxon>
    </lineage>
</organism>
<evidence type="ECO:0000256" key="1">
    <source>
        <dbReference type="ARBA" id="ARBA00022741"/>
    </source>
</evidence>
<evidence type="ECO:0000313" key="5">
    <source>
        <dbReference type="Proteomes" id="UP000813462"/>
    </source>
</evidence>
<evidence type="ECO:0000313" key="4">
    <source>
        <dbReference type="EMBL" id="KAH7521740.1"/>
    </source>
</evidence>
<gene>
    <name evidence="4" type="ORF">FEM48_Zijuj07G0064600</name>
</gene>
<sequence>MGHLIEIFGKEAAEREHGITTDNARWKFKTHKYHFTYIYVHRNPDFIKNMRTGASRADCALLMIDCTSGGFEVGFSRNGLTNEHTLMLASTLDVKQMICCGNMMDATTPNYSKERYDEIEKSTSSYVKKLGYDPVNIHFVPISGLEGDKMIESSPNLPWYKGPTLLDALDQIQVPNGGKTIKSSVMRRGKQVGAVMVNGVKRFETPSLDAAVAGAAQVGVALATLTEREM</sequence>
<dbReference type="EMBL" id="JAEACU010000007">
    <property type="protein sequence ID" value="KAH7521740.1"/>
    <property type="molecule type" value="Genomic_DNA"/>
</dbReference>
<keyword evidence="2" id="KW-0342">GTP-binding</keyword>